<dbReference type="Pfam" id="PF02668">
    <property type="entry name" value="TauD"/>
    <property type="match status" value="1"/>
</dbReference>
<proteinExistence type="inferred from homology"/>
<organism evidence="9 10">
    <name type="scientific">Streptomyces caniferus</name>
    <dbReference type="NCBI Taxonomy" id="285557"/>
    <lineage>
        <taxon>Bacteria</taxon>
        <taxon>Bacillati</taxon>
        <taxon>Actinomycetota</taxon>
        <taxon>Actinomycetes</taxon>
        <taxon>Kitasatosporales</taxon>
        <taxon>Streptomycetaceae</taxon>
        <taxon>Streptomyces</taxon>
    </lineage>
</organism>
<feature type="binding site" evidence="6">
    <location>
        <position position="336"/>
    </location>
    <ligand>
        <name>Fe cation</name>
        <dbReference type="ChEBI" id="CHEBI:24875"/>
    </ligand>
</feature>
<evidence type="ECO:0000256" key="2">
    <source>
        <dbReference type="ARBA" id="ARBA00022723"/>
    </source>
</evidence>
<dbReference type="InterPro" id="IPR014503">
    <property type="entry name" value="Clavaminate_syn-like"/>
</dbReference>
<evidence type="ECO:0000256" key="1">
    <source>
        <dbReference type="ARBA" id="ARBA00008425"/>
    </source>
</evidence>
<comment type="caution">
    <text evidence="9">The sequence shown here is derived from an EMBL/GenBank/DDBJ whole genome shotgun (WGS) entry which is preliminary data.</text>
</comment>
<keyword evidence="2 6" id="KW-0479">Metal-binding</keyword>
<evidence type="ECO:0000256" key="4">
    <source>
        <dbReference type="ARBA" id="ARBA00023004"/>
    </source>
</evidence>
<evidence type="ECO:0000259" key="8">
    <source>
        <dbReference type="Pfam" id="PF02668"/>
    </source>
</evidence>
<evidence type="ECO:0000256" key="5">
    <source>
        <dbReference type="PIRSR" id="PIRSR019543-1"/>
    </source>
</evidence>
<feature type="binding site" evidence="5">
    <location>
        <position position="228"/>
    </location>
    <ligand>
        <name>2-oxoglutarate</name>
        <dbReference type="ChEBI" id="CHEBI:16810"/>
    </ligand>
</feature>
<dbReference type="EMBL" id="BLIN01000005">
    <property type="protein sequence ID" value="GFE07884.1"/>
    <property type="molecule type" value="Genomic_DNA"/>
</dbReference>
<evidence type="ECO:0000313" key="10">
    <source>
        <dbReference type="Proteomes" id="UP000435837"/>
    </source>
</evidence>
<protein>
    <submittedName>
        <fullName evidence="9">L-asparagine oxygenase</fullName>
    </submittedName>
</protein>
<evidence type="ECO:0000313" key="9">
    <source>
        <dbReference type="EMBL" id="GFE07884.1"/>
    </source>
</evidence>
<dbReference type="PIRSF" id="PIRSF019543">
    <property type="entry name" value="Clavaminate_syn"/>
    <property type="match status" value="1"/>
</dbReference>
<feature type="domain" description="TauD/TfdA-like" evidence="8">
    <location>
        <begin position="288"/>
        <end position="355"/>
    </location>
</feature>
<evidence type="ECO:0000256" key="3">
    <source>
        <dbReference type="ARBA" id="ARBA00023002"/>
    </source>
</evidence>
<name>A0A640SAP9_9ACTN</name>
<gene>
    <name evidence="9" type="primary">asnO</name>
    <name evidence="9" type="ORF">Scani_41520</name>
</gene>
<keyword evidence="4 6" id="KW-0408">Iron</keyword>
<feature type="binding site" evidence="5">
    <location>
        <position position="354"/>
    </location>
    <ligand>
        <name>2-oxoglutarate</name>
        <dbReference type="ChEBI" id="CHEBI:16810"/>
    </ligand>
</feature>
<keyword evidence="3" id="KW-0560">Oxidoreductase</keyword>
<dbReference type="AlphaFoldDB" id="A0A640SAP9"/>
<dbReference type="SUPFAM" id="SSF51197">
    <property type="entry name" value="Clavaminate synthase-like"/>
    <property type="match status" value="1"/>
</dbReference>
<feature type="binding site" evidence="6">
    <location>
        <position position="202"/>
    </location>
    <ligand>
        <name>Fe cation</name>
        <dbReference type="ChEBI" id="CHEBI:24875"/>
    </ligand>
</feature>
<dbReference type="GO" id="GO:0005506">
    <property type="term" value="F:iron ion binding"/>
    <property type="evidence" value="ECO:0007669"/>
    <property type="project" value="InterPro"/>
</dbReference>
<evidence type="ECO:0000256" key="7">
    <source>
        <dbReference type="SAM" id="MobiDB-lite"/>
    </source>
</evidence>
<dbReference type="Proteomes" id="UP000435837">
    <property type="component" value="Unassembled WGS sequence"/>
</dbReference>
<sequence>MPYLIFVGTFVTVRRTPGAEPHFPPPPGLSSAPRPGHALPRRTRFLARNGRERLDMSTGAPVRRLDTTSAEELCRAAEKILTECGTSAASPELLARVAESAGDLNERIRHELRPVDTDDGLFVLRGLAVDDTAIGATPAGWATAGDSGALHDIVLLLLATVMGNPLAWEGQQDGRFVHNIVPAPGHETAQTGASSTVLLSPHTEDAFHPGRAHLLMLGCMRNRDNIATTAASIRHVRLDEADIALLTRPLLPILPDDAYAEAQGFDGGEPPCVPTLFHAEDGLTLRFDPAYTPVDEAPPAHRAAYRRLAAELARVSRAVSLSPGEVLVVDNDLVVHGRVPFAPRYDGTDRWLKRASVRVPARRTRPLTEEHEHGYGQAAVEAHAA</sequence>
<reference evidence="9 10" key="1">
    <citation type="submission" date="2019-12" db="EMBL/GenBank/DDBJ databases">
        <title>Whole genome shotgun sequence of Streptomyces caniferus NBRC 15389.</title>
        <authorList>
            <person name="Ichikawa N."/>
            <person name="Kimura A."/>
            <person name="Kitahashi Y."/>
            <person name="Komaki H."/>
            <person name="Tamura T."/>
        </authorList>
    </citation>
    <scope>NUCLEOTIDE SEQUENCE [LARGE SCALE GENOMIC DNA]</scope>
    <source>
        <strain evidence="9 10">NBRC 15389</strain>
    </source>
</reference>
<dbReference type="InterPro" id="IPR003819">
    <property type="entry name" value="TauD/TfdA-like"/>
</dbReference>
<dbReference type="Gene3D" id="3.60.130.10">
    <property type="entry name" value="Clavaminate synthase-like"/>
    <property type="match status" value="1"/>
</dbReference>
<dbReference type="InterPro" id="IPR042098">
    <property type="entry name" value="TauD-like_sf"/>
</dbReference>
<feature type="region of interest" description="Disordered" evidence="7">
    <location>
        <begin position="16"/>
        <end position="39"/>
    </location>
</feature>
<evidence type="ECO:0000256" key="6">
    <source>
        <dbReference type="PIRSR" id="PIRSR019543-2"/>
    </source>
</evidence>
<feature type="binding site" evidence="5">
    <location>
        <position position="350"/>
    </location>
    <ligand>
        <name>2-oxoglutarate</name>
        <dbReference type="ChEBI" id="CHEBI:16810"/>
    </ligand>
</feature>
<accession>A0A640SAP9</accession>
<dbReference type="GO" id="GO:0016491">
    <property type="term" value="F:oxidoreductase activity"/>
    <property type="evidence" value="ECO:0007669"/>
    <property type="project" value="UniProtKB-KW"/>
</dbReference>
<feature type="binding site" evidence="6">
    <location>
        <position position="204"/>
    </location>
    <ligand>
        <name>Fe cation</name>
        <dbReference type="ChEBI" id="CHEBI:24875"/>
    </ligand>
</feature>
<comment type="similarity">
    <text evidence="1">Belongs to the clavaminate synthase family.</text>
</comment>